<dbReference type="eggNOG" id="ENOG502ZDQM">
    <property type="taxonomic scope" value="Bacteria"/>
</dbReference>
<gene>
    <name evidence="1" type="ordered locus">Nham_3762</name>
</gene>
<proteinExistence type="predicted"/>
<dbReference type="Proteomes" id="UP000001953">
    <property type="component" value="Chromosome"/>
</dbReference>
<dbReference type="OrthoDB" id="8255265at2"/>
<organism evidence="1 2">
    <name type="scientific">Nitrobacter hamburgensis (strain DSM 10229 / NCIMB 13809 / X14)</name>
    <dbReference type="NCBI Taxonomy" id="323097"/>
    <lineage>
        <taxon>Bacteria</taxon>
        <taxon>Pseudomonadati</taxon>
        <taxon>Pseudomonadota</taxon>
        <taxon>Alphaproteobacteria</taxon>
        <taxon>Hyphomicrobiales</taxon>
        <taxon>Nitrobacteraceae</taxon>
        <taxon>Nitrobacter</taxon>
    </lineage>
</organism>
<evidence type="ECO:0000313" key="2">
    <source>
        <dbReference type="Proteomes" id="UP000001953"/>
    </source>
</evidence>
<dbReference type="EMBL" id="CP000319">
    <property type="protein sequence ID" value="ABE64485.1"/>
    <property type="molecule type" value="Genomic_DNA"/>
</dbReference>
<dbReference type="KEGG" id="nha:Nham_3762"/>
<dbReference type="HOGENOM" id="CLU_202521_0_0_5"/>
<dbReference type="AlphaFoldDB" id="Q1QH12"/>
<keyword evidence="2" id="KW-1185">Reference proteome</keyword>
<reference evidence="1 2" key="1">
    <citation type="submission" date="2006-03" db="EMBL/GenBank/DDBJ databases">
        <title>Complete sequence of chromosome of Nitrobacter hamburgensis X14.</title>
        <authorList>
            <consortium name="US DOE Joint Genome Institute"/>
            <person name="Copeland A."/>
            <person name="Lucas S."/>
            <person name="Lapidus A."/>
            <person name="Barry K."/>
            <person name="Detter J.C."/>
            <person name="Glavina del Rio T."/>
            <person name="Hammon N."/>
            <person name="Israni S."/>
            <person name="Dalin E."/>
            <person name="Tice H."/>
            <person name="Pitluck S."/>
            <person name="Chain P."/>
            <person name="Malfatti S."/>
            <person name="Shin M."/>
            <person name="Vergez L."/>
            <person name="Schmutz J."/>
            <person name="Larimer F."/>
            <person name="Land M."/>
            <person name="Hauser L."/>
            <person name="Kyrpides N."/>
            <person name="Ivanova N."/>
            <person name="Ward B."/>
            <person name="Arp D."/>
            <person name="Klotz M."/>
            <person name="Stein L."/>
            <person name="O'Mullan G."/>
            <person name="Starkenburg S."/>
            <person name="Sayavedra L."/>
            <person name="Poret-Peterson A.T."/>
            <person name="Gentry M.E."/>
            <person name="Bruce D."/>
            <person name="Richardson P."/>
        </authorList>
    </citation>
    <scope>NUCLEOTIDE SEQUENCE [LARGE SCALE GENOMIC DNA]</scope>
    <source>
        <strain evidence="2">DSM 10229 / NCIMB 13809 / X14</strain>
    </source>
</reference>
<protein>
    <submittedName>
        <fullName evidence="1">Uncharacterized protein</fullName>
    </submittedName>
</protein>
<evidence type="ECO:0000313" key="1">
    <source>
        <dbReference type="EMBL" id="ABE64485.1"/>
    </source>
</evidence>
<dbReference type="RefSeq" id="WP_011512118.1">
    <property type="nucleotide sequence ID" value="NC_007964.1"/>
</dbReference>
<accession>Q1QH12</accession>
<name>Q1QH12_NITHX</name>
<sequence length="70" mass="8095">MPRFIVRFLKEILGENGRISEVCQTTVELEAQDESDAERKAKLRFCDIHGIHDWSLHADRLKIDPADFPS</sequence>